<reference evidence="2 3" key="1">
    <citation type="journal article" date="2019" name="ACS Chem. Biol.">
        <title>Identification and Mobilization of a Cryptic Antibiotic Biosynthesis Gene Locus from a Human-Pathogenic Nocardia Isolate.</title>
        <authorList>
            <person name="Herisse M."/>
            <person name="Ishida K."/>
            <person name="Porter J.L."/>
            <person name="Howden B."/>
            <person name="Hertweck C."/>
            <person name="Stinear T.P."/>
            <person name="Pidot S.J."/>
        </authorList>
    </citation>
    <scope>NUCLEOTIDE SEQUENCE [LARGE SCALE GENOMIC DNA]</scope>
    <source>
        <strain evidence="2 3">AUSMDU00012717</strain>
    </source>
</reference>
<dbReference type="Pfam" id="PF12680">
    <property type="entry name" value="SnoaL_2"/>
    <property type="match status" value="1"/>
</dbReference>
<dbReference type="RefSeq" id="WP_167478043.1">
    <property type="nucleotide sequence ID" value="NZ_CP046172.1"/>
</dbReference>
<dbReference type="PANTHER" id="PTHR41252">
    <property type="entry name" value="BLR2505 PROTEIN"/>
    <property type="match status" value="1"/>
</dbReference>
<feature type="domain" description="SnoaL-like" evidence="1">
    <location>
        <begin position="12"/>
        <end position="115"/>
    </location>
</feature>
<dbReference type="InterPro" id="IPR032710">
    <property type="entry name" value="NTF2-like_dom_sf"/>
</dbReference>
<dbReference type="KEGG" id="nah:F5544_40260"/>
<evidence type="ECO:0000259" key="1">
    <source>
        <dbReference type="Pfam" id="PF12680"/>
    </source>
</evidence>
<sequence length="134" mass="15221">MNTEANKRLLTDIFERTAAGDMRAISEAMADEFRWIFPGNWSWSGTWGPKSVALNGLLRPLMAQFRDYRMTADFIAAEGDRVIVQARGHGVTRRGDAYEQTYCLIFRLADGRLIEVIEHCDTALVERVLERPVG</sequence>
<dbReference type="InterPro" id="IPR037401">
    <property type="entry name" value="SnoaL-like"/>
</dbReference>
<accession>A0A6G9YRN9</accession>
<protein>
    <submittedName>
        <fullName evidence="2">Nuclear transport factor 2 family protein</fullName>
    </submittedName>
</protein>
<evidence type="ECO:0000313" key="2">
    <source>
        <dbReference type="EMBL" id="QIS15868.1"/>
    </source>
</evidence>
<organism evidence="2 3">
    <name type="scientific">Nocardia arthritidis</name>
    <dbReference type="NCBI Taxonomy" id="228602"/>
    <lineage>
        <taxon>Bacteria</taxon>
        <taxon>Bacillati</taxon>
        <taxon>Actinomycetota</taxon>
        <taxon>Actinomycetes</taxon>
        <taxon>Mycobacteriales</taxon>
        <taxon>Nocardiaceae</taxon>
        <taxon>Nocardia</taxon>
    </lineage>
</organism>
<gene>
    <name evidence="2" type="ORF">F5544_40260</name>
</gene>
<dbReference type="EMBL" id="CP046172">
    <property type="protein sequence ID" value="QIS15868.1"/>
    <property type="molecule type" value="Genomic_DNA"/>
</dbReference>
<dbReference type="SUPFAM" id="SSF54427">
    <property type="entry name" value="NTF2-like"/>
    <property type="match status" value="1"/>
</dbReference>
<dbReference type="PANTHER" id="PTHR41252:SF1">
    <property type="entry name" value="BLR2505 PROTEIN"/>
    <property type="match status" value="1"/>
</dbReference>
<name>A0A6G9YRN9_9NOCA</name>
<proteinExistence type="predicted"/>
<dbReference type="Proteomes" id="UP000503540">
    <property type="component" value="Chromosome"/>
</dbReference>
<dbReference type="Gene3D" id="3.10.450.50">
    <property type="match status" value="1"/>
</dbReference>
<keyword evidence="3" id="KW-1185">Reference proteome</keyword>
<evidence type="ECO:0000313" key="3">
    <source>
        <dbReference type="Proteomes" id="UP000503540"/>
    </source>
</evidence>
<dbReference type="AlphaFoldDB" id="A0A6G9YRN9"/>